<keyword evidence="4" id="KW-1185">Reference proteome</keyword>
<dbReference type="GO" id="GO:0051285">
    <property type="term" value="C:cell cortex of cell tip"/>
    <property type="evidence" value="ECO:0007669"/>
    <property type="project" value="TreeGrafter"/>
</dbReference>
<reference evidence="3 4" key="1">
    <citation type="submission" date="2019-02" db="EMBL/GenBank/DDBJ databases">
        <title>Genome sequencing of the rare red list fungi Bondarzewia mesenterica.</title>
        <authorList>
            <person name="Buettner E."/>
            <person name="Kellner H."/>
        </authorList>
    </citation>
    <scope>NUCLEOTIDE SEQUENCE [LARGE SCALE GENOMIC DNA]</scope>
    <source>
        <strain evidence="3 4">DSM 108281</strain>
    </source>
</reference>
<feature type="transmembrane region" description="Helical" evidence="1">
    <location>
        <begin position="148"/>
        <end position="169"/>
    </location>
</feature>
<organism evidence="3 4">
    <name type="scientific">Bondarzewia mesenterica</name>
    <dbReference type="NCBI Taxonomy" id="1095465"/>
    <lineage>
        <taxon>Eukaryota</taxon>
        <taxon>Fungi</taxon>
        <taxon>Dikarya</taxon>
        <taxon>Basidiomycota</taxon>
        <taxon>Agaricomycotina</taxon>
        <taxon>Agaricomycetes</taxon>
        <taxon>Russulales</taxon>
        <taxon>Bondarzewiaceae</taxon>
        <taxon>Bondarzewia</taxon>
    </lineage>
</organism>
<evidence type="ECO:0000256" key="1">
    <source>
        <dbReference type="SAM" id="Phobius"/>
    </source>
</evidence>
<dbReference type="AlphaFoldDB" id="A0A4S4M7B0"/>
<dbReference type="Proteomes" id="UP000310158">
    <property type="component" value="Unassembled WGS sequence"/>
</dbReference>
<dbReference type="GO" id="GO:0005886">
    <property type="term" value="C:plasma membrane"/>
    <property type="evidence" value="ECO:0007669"/>
    <property type="project" value="InterPro"/>
</dbReference>
<name>A0A4S4M7B0_9AGAM</name>
<dbReference type="OrthoDB" id="3349852at2759"/>
<feature type="chain" id="PRO_5020215965" evidence="2">
    <location>
        <begin position="30"/>
        <end position="313"/>
    </location>
</feature>
<feature type="transmembrane region" description="Helical" evidence="1">
    <location>
        <begin position="277"/>
        <end position="299"/>
    </location>
</feature>
<keyword evidence="1" id="KW-1133">Transmembrane helix</keyword>
<dbReference type="InterPro" id="IPR009571">
    <property type="entry name" value="SUR7/Rim9-like_fungi"/>
</dbReference>
<dbReference type="InterPro" id="IPR052413">
    <property type="entry name" value="SUR7_domain"/>
</dbReference>
<dbReference type="Pfam" id="PF06687">
    <property type="entry name" value="SUR7"/>
    <property type="match status" value="1"/>
</dbReference>
<gene>
    <name evidence="3" type="ORF">EW146_g471</name>
</gene>
<sequence length="313" mass="33404">MRGELCIGSASILSLAALLILIFVHVGQTNTSSVPRRIAMAKLNVSLYGEGLTVGLGDTINGLYTTNASAPLQEGAGLRQLYEFGLYSYCAYTADANGTCTNHTIARGYKPYDAITSDMIANYSQLTNFIIQGTTFKNSNTLASHSASANYCLLVGTICVGVALLTFVLNWDLRHVVNNLFDASVLSFASGIIKHTVAFFISAFAAFAGTMLVLTGSALWTSVISRSEDINSIIIGEPTAVPLGIIVSSGTGVYLSYNSHRYSKLALSDVVRITAPAVTVARFSIIHTANWVGSVAFMLTHDLTTTRKMDSNI</sequence>
<dbReference type="EMBL" id="SGPL01000010">
    <property type="protein sequence ID" value="THH20985.1"/>
    <property type="molecule type" value="Genomic_DNA"/>
</dbReference>
<protein>
    <submittedName>
        <fullName evidence="3">Uncharacterized protein</fullName>
    </submittedName>
</protein>
<evidence type="ECO:0000256" key="2">
    <source>
        <dbReference type="SAM" id="SignalP"/>
    </source>
</evidence>
<evidence type="ECO:0000313" key="3">
    <source>
        <dbReference type="EMBL" id="THH20985.1"/>
    </source>
</evidence>
<keyword evidence="1" id="KW-0812">Transmembrane</keyword>
<feature type="transmembrane region" description="Helical" evidence="1">
    <location>
        <begin position="233"/>
        <end position="257"/>
    </location>
</feature>
<keyword evidence="2" id="KW-0732">Signal</keyword>
<keyword evidence="1" id="KW-0472">Membrane</keyword>
<dbReference type="PANTHER" id="PTHR28019">
    <property type="entry name" value="CELL MEMBRANE PROTEIN YLR413W-RELATED"/>
    <property type="match status" value="1"/>
</dbReference>
<evidence type="ECO:0000313" key="4">
    <source>
        <dbReference type="Proteomes" id="UP000310158"/>
    </source>
</evidence>
<comment type="caution">
    <text evidence="3">The sequence shown here is derived from an EMBL/GenBank/DDBJ whole genome shotgun (WGS) entry which is preliminary data.</text>
</comment>
<proteinExistence type="predicted"/>
<dbReference type="GO" id="GO:0031505">
    <property type="term" value="P:fungal-type cell wall organization"/>
    <property type="evidence" value="ECO:0007669"/>
    <property type="project" value="TreeGrafter"/>
</dbReference>
<feature type="signal peptide" evidence="2">
    <location>
        <begin position="1"/>
        <end position="29"/>
    </location>
</feature>
<accession>A0A4S4M7B0</accession>
<dbReference type="PANTHER" id="PTHR28019:SF2">
    <property type="entry name" value="CELL MEMBRANE PROTEIN YLR413W-RELATED"/>
    <property type="match status" value="1"/>
</dbReference>
<feature type="transmembrane region" description="Helical" evidence="1">
    <location>
        <begin position="199"/>
        <end position="221"/>
    </location>
</feature>